<evidence type="ECO:0000256" key="4">
    <source>
        <dbReference type="ARBA" id="ARBA00022679"/>
    </source>
</evidence>
<dbReference type="GO" id="GO:0008757">
    <property type="term" value="F:S-adenosylmethionine-dependent methyltransferase activity"/>
    <property type="evidence" value="ECO:0007669"/>
    <property type="project" value="UniProtKB-UniRule"/>
</dbReference>
<dbReference type="InterPro" id="IPR029063">
    <property type="entry name" value="SAM-dependent_MTases_sf"/>
</dbReference>
<reference evidence="12 13" key="1">
    <citation type="submission" date="2020-04" db="EMBL/GenBank/DDBJ databases">
        <title>Usitatibacter rugosus gen. nov., sp. nov. and Usitatibacter palustris sp. nov., novel members of Usitatibacteraceae fam. nov. within the order Nitrosomonadales isolated from soil.</title>
        <authorList>
            <person name="Huber K.J."/>
            <person name="Neumann-Schaal M."/>
            <person name="Geppert A."/>
            <person name="Luckner M."/>
            <person name="Wanner G."/>
            <person name="Overmann J."/>
        </authorList>
    </citation>
    <scope>NUCLEOTIDE SEQUENCE [LARGE SCALE GENOMIC DNA]</scope>
    <source>
        <strain evidence="12 13">0125_3</strain>
    </source>
</reference>
<protein>
    <recommendedName>
        <fullName evidence="6">Ribosomal RNA large subunit methyltransferase M</fullName>
        <ecNumber evidence="6">2.1.1.186</ecNumber>
    </recommendedName>
    <alternativeName>
        <fullName evidence="6">23S rRNA (cytidine2498-2'-O)-methyltransferase</fullName>
    </alternativeName>
    <alternativeName>
        <fullName evidence="6">23S rRNA 2'-O-ribose methyltransferase RlmM</fullName>
    </alternativeName>
</protein>
<dbReference type="GO" id="GO:0006364">
    <property type="term" value="P:rRNA processing"/>
    <property type="evidence" value="ECO:0007669"/>
    <property type="project" value="UniProtKB-UniRule"/>
</dbReference>
<dbReference type="Gene3D" id="3.30.2300.20">
    <property type="match status" value="1"/>
</dbReference>
<keyword evidence="3 6" id="KW-0489">Methyltransferase</keyword>
<feature type="active site" description="Proton acceptor" evidence="6 7">
    <location>
        <position position="305"/>
    </location>
</feature>
<keyword evidence="1 6" id="KW-0963">Cytoplasm</keyword>
<dbReference type="PANTHER" id="PTHR37524:SF2">
    <property type="entry name" value="RIBOSOMAL RNA METHYLTRANSFERASE FTSJ DOMAIN-CONTAINING PROTEIN"/>
    <property type="match status" value="1"/>
</dbReference>
<evidence type="ECO:0000259" key="10">
    <source>
        <dbReference type="Pfam" id="PF18125"/>
    </source>
</evidence>
<dbReference type="InterPro" id="IPR048646">
    <property type="entry name" value="RlmM_THUMP-like"/>
</dbReference>
<dbReference type="PANTHER" id="PTHR37524">
    <property type="entry name" value="RIBOSOMAL RNA LARGE SUBUNIT METHYLTRANSFERASE M"/>
    <property type="match status" value="1"/>
</dbReference>
<dbReference type="KEGG" id="uru:DSM104443_02185"/>
<evidence type="ECO:0000313" key="12">
    <source>
        <dbReference type="EMBL" id="QJR11114.1"/>
    </source>
</evidence>
<feature type="domain" description="Ribosomal RNA methyltransferase FtsJ" evidence="9">
    <location>
        <begin position="186"/>
        <end position="281"/>
    </location>
</feature>
<evidence type="ECO:0000256" key="7">
    <source>
        <dbReference type="PIRSR" id="PIRSR028774-1"/>
    </source>
</evidence>
<evidence type="ECO:0000256" key="6">
    <source>
        <dbReference type="HAMAP-Rule" id="MF_01551"/>
    </source>
</evidence>
<comment type="catalytic activity">
    <reaction evidence="6">
        <text>cytidine(2498) in 23S rRNA + S-adenosyl-L-methionine = 2'-O-methylcytidine(2498) in 23S rRNA + S-adenosyl-L-homocysteine + H(+)</text>
        <dbReference type="Rhea" id="RHEA:42788"/>
        <dbReference type="Rhea" id="RHEA-COMP:10244"/>
        <dbReference type="Rhea" id="RHEA-COMP:10245"/>
        <dbReference type="ChEBI" id="CHEBI:15378"/>
        <dbReference type="ChEBI" id="CHEBI:57856"/>
        <dbReference type="ChEBI" id="CHEBI:59789"/>
        <dbReference type="ChEBI" id="CHEBI:74495"/>
        <dbReference type="ChEBI" id="CHEBI:82748"/>
        <dbReference type="EC" id="2.1.1.186"/>
    </reaction>
</comment>
<feature type="binding site" evidence="6 8">
    <location>
        <position position="260"/>
    </location>
    <ligand>
        <name>S-adenosyl-L-methionine</name>
        <dbReference type="ChEBI" id="CHEBI:59789"/>
    </ligand>
</feature>
<evidence type="ECO:0000259" key="9">
    <source>
        <dbReference type="Pfam" id="PF01728"/>
    </source>
</evidence>
<comment type="function">
    <text evidence="6">Catalyzes the 2'-O-methylation at nucleotide C2498 in 23S rRNA.</text>
</comment>
<dbReference type="NCBIfam" id="NF008734">
    <property type="entry name" value="PRK11760.1"/>
    <property type="match status" value="1"/>
</dbReference>
<dbReference type="GO" id="GO:0032259">
    <property type="term" value="P:methylation"/>
    <property type="evidence" value="ECO:0007669"/>
    <property type="project" value="UniProtKB-KW"/>
</dbReference>
<evidence type="ECO:0000256" key="8">
    <source>
        <dbReference type="PIRSR" id="PIRSR028774-2"/>
    </source>
</evidence>
<organism evidence="12 13">
    <name type="scientific">Usitatibacter rugosus</name>
    <dbReference type="NCBI Taxonomy" id="2732067"/>
    <lineage>
        <taxon>Bacteria</taxon>
        <taxon>Pseudomonadati</taxon>
        <taxon>Pseudomonadota</taxon>
        <taxon>Betaproteobacteria</taxon>
        <taxon>Nitrosomonadales</taxon>
        <taxon>Usitatibacteraceae</taxon>
        <taxon>Usitatibacter</taxon>
    </lineage>
</organism>
<dbReference type="InterPro" id="IPR040739">
    <property type="entry name" value="RlmM_FDX"/>
</dbReference>
<dbReference type="GO" id="GO:0005737">
    <property type="term" value="C:cytoplasm"/>
    <property type="evidence" value="ECO:0007669"/>
    <property type="project" value="UniProtKB-SubCell"/>
</dbReference>
<evidence type="ECO:0000256" key="5">
    <source>
        <dbReference type="ARBA" id="ARBA00022691"/>
    </source>
</evidence>
<dbReference type="Gene3D" id="3.30.70.2810">
    <property type="match status" value="1"/>
</dbReference>
<keyword evidence="4 6" id="KW-0808">Transferase</keyword>
<feature type="domain" description="Ribosomal RNA large subunit methyltransferase M THUMP-like" evidence="11">
    <location>
        <begin position="85"/>
        <end position="163"/>
    </location>
</feature>
<accession>A0A6M4GX95</accession>
<name>A0A6M4GX95_9PROT</name>
<dbReference type="Pfam" id="PF18125">
    <property type="entry name" value="RlmM_FDX"/>
    <property type="match status" value="1"/>
</dbReference>
<sequence length="360" mass="39954">MAESMVIYCRAGFEREVAQEITAEAARCEVEGFVRAKPDSGFAVFQAHEPAAAEALATGIEFSSLIFARQLIRYATLVSDLPVGDRIGPIVAAARERGTRFQGLHVDMPDTNDGKALSSLIKPLMPHLERALAKAGVVLDEPRSPDRLHIFFVGGTACYVGVSAIANSSPWPMGIPRLRMPRGAPSRSTLKLAEALMVFLGNEETAKRITPGMTAVDLGASPGGWTWQLAQRHVKVLAIDNGPMDPALLETGLVKHWREDAFHYRPKDPVDWMVCDMVEKPSRIADLAARWIRDGSCRETIFNLKLPMKKRWEEVQLCRERIDAGLGEIPARLRIKQLYHDREEVTAHLETLAERDKGRS</sequence>
<dbReference type="InterPro" id="IPR011224">
    <property type="entry name" value="rRNA_MeTrfase_M"/>
</dbReference>
<dbReference type="Gene3D" id="3.40.50.150">
    <property type="entry name" value="Vaccinia Virus protein VP39"/>
    <property type="match status" value="1"/>
</dbReference>
<dbReference type="Proteomes" id="UP000501534">
    <property type="component" value="Chromosome"/>
</dbReference>
<gene>
    <name evidence="6 12" type="primary">rlmM</name>
    <name evidence="12" type="ORF">DSM104443_02185</name>
</gene>
<feature type="binding site" evidence="6 8">
    <location>
        <begin position="221"/>
        <end position="224"/>
    </location>
    <ligand>
        <name>S-adenosyl-L-methionine</name>
        <dbReference type="ChEBI" id="CHEBI:59789"/>
    </ligand>
</feature>
<feature type="domain" description="RlmM ferredoxin-like" evidence="10">
    <location>
        <begin position="3"/>
        <end position="72"/>
    </location>
</feature>
<dbReference type="PIRSF" id="PIRSF028774">
    <property type="entry name" value="UCP028774"/>
    <property type="match status" value="1"/>
</dbReference>
<dbReference type="EC" id="2.1.1.186" evidence="6"/>
<dbReference type="SUPFAM" id="SSF53335">
    <property type="entry name" value="S-adenosyl-L-methionine-dependent methyltransferases"/>
    <property type="match status" value="1"/>
</dbReference>
<proteinExistence type="inferred from homology"/>
<dbReference type="HAMAP" id="MF_01551">
    <property type="entry name" value="23SrRNA_methyltr_M"/>
    <property type="match status" value="1"/>
</dbReference>
<dbReference type="EMBL" id="CP053069">
    <property type="protein sequence ID" value="QJR11114.1"/>
    <property type="molecule type" value="Genomic_DNA"/>
</dbReference>
<feature type="binding site" evidence="6 8">
    <location>
        <position position="240"/>
    </location>
    <ligand>
        <name>S-adenosyl-L-methionine</name>
        <dbReference type="ChEBI" id="CHEBI:59789"/>
    </ligand>
</feature>
<evidence type="ECO:0000256" key="3">
    <source>
        <dbReference type="ARBA" id="ARBA00022603"/>
    </source>
</evidence>
<evidence type="ECO:0000259" key="11">
    <source>
        <dbReference type="Pfam" id="PF21239"/>
    </source>
</evidence>
<comment type="subcellular location">
    <subcellularLocation>
        <location evidence="6">Cytoplasm</location>
    </subcellularLocation>
</comment>
<keyword evidence="5 6" id="KW-0949">S-adenosyl-L-methionine</keyword>
<dbReference type="Pfam" id="PF01728">
    <property type="entry name" value="FtsJ"/>
    <property type="match status" value="1"/>
</dbReference>
<evidence type="ECO:0000256" key="2">
    <source>
        <dbReference type="ARBA" id="ARBA00022552"/>
    </source>
</evidence>
<comment type="similarity">
    <text evidence="6">Belongs to the class I-like SAM-binding methyltransferase superfamily. RNA methyltransferase RlmE family. RlmM subfamily.</text>
</comment>
<keyword evidence="2 6" id="KW-0698">rRNA processing</keyword>
<feature type="binding site" evidence="6 8">
    <location>
        <position position="276"/>
    </location>
    <ligand>
        <name>S-adenosyl-L-methionine</name>
        <dbReference type="ChEBI" id="CHEBI:59789"/>
    </ligand>
</feature>
<dbReference type="InterPro" id="IPR002877">
    <property type="entry name" value="RNA_MeTrfase_FtsJ_dom"/>
</dbReference>
<comment type="subunit">
    <text evidence="6">Monomer.</text>
</comment>
<evidence type="ECO:0000313" key="13">
    <source>
        <dbReference type="Proteomes" id="UP000501534"/>
    </source>
</evidence>
<feature type="binding site" evidence="6 8">
    <location>
        <position position="188"/>
    </location>
    <ligand>
        <name>S-adenosyl-L-methionine</name>
        <dbReference type="ChEBI" id="CHEBI:59789"/>
    </ligand>
</feature>
<evidence type="ECO:0000256" key="1">
    <source>
        <dbReference type="ARBA" id="ARBA00022490"/>
    </source>
</evidence>
<dbReference type="RefSeq" id="WP_171092180.1">
    <property type="nucleotide sequence ID" value="NZ_CP053069.1"/>
</dbReference>
<keyword evidence="13" id="KW-1185">Reference proteome</keyword>
<dbReference type="Pfam" id="PF21239">
    <property type="entry name" value="RLMM_N"/>
    <property type="match status" value="1"/>
</dbReference>
<dbReference type="AlphaFoldDB" id="A0A6M4GX95"/>